<feature type="region of interest" description="Disordered" evidence="1">
    <location>
        <begin position="47"/>
        <end position="67"/>
    </location>
</feature>
<evidence type="ECO:0008006" key="4">
    <source>
        <dbReference type="Google" id="ProtNLM"/>
    </source>
</evidence>
<dbReference type="InterPro" id="IPR036691">
    <property type="entry name" value="Endo/exonu/phosph_ase_sf"/>
</dbReference>
<evidence type="ECO:0000256" key="1">
    <source>
        <dbReference type="SAM" id="MobiDB-lite"/>
    </source>
</evidence>
<keyword evidence="3" id="KW-1185">Reference proteome</keyword>
<reference evidence="2" key="1">
    <citation type="submission" date="2021-09" db="EMBL/GenBank/DDBJ databases">
        <title>The genome of Mauremys mutica provides insights into the evolution of semi-aquatic lifestyle.</title>
        <authorList>
            <person name="Gong S."/>
            <person name="Gao Y."/>
        </authorList>
    </citation>
    <scope>NUCLEOTIDE SEQUENCE</scope>
    <source>
        <strain evidence="2">MM-2020</strain>
        <tissue evidence="2">Muscle</tissue>
    </source>
</reference>
<dbReference type="Proteomes" id="UP000827986">
    <property type="component" value="Unassembled WGS sequence"/>
</dbReference>
<sequence length="96" mass="10637">MNFATWNVRTLMNSQHSECPERRTAIIARELARVSIDIAPLSETHRADEGQLREDGGGYTFFGKGKPPEEKSIHGIGFAIKNKITSQLLELPGGDQ</sequence>
<comment type="caution">
    <text evidence="2">The sequence shown here is derived from an EMBL/GenBank/DDBJ whole genome shotgun (WGS) entry which is preliminary data.</text>
</comment>
<evidence type="ECO:0000313" key="3">
    <source>
        <dbReference type="Proteomes" id="UP000827986"/>
    </source>
</evidence>
<proteinExistence type="predicted"/>
<dbReference type="Gene3D" id="3.60.10.10">
    <property type="entry name" value="Endonuclease/exonuclease/phosphatase"/>
    <property type="match status" value="1"/>
</dbReference>
<evidence type="ECO:0000313" key="2">
    <source>
        <dbReference type="EMBL" id="KAH1186690.1"/>
    </source>
</evidence>
<name>A0A9D4BAN1_9SAUR</name>
<gene>
    <name evidence="2" type="ORF">KIL84_019439</name>
</gene>
<protein>
    <recommendedName>
        <fullName evidence="4">Endonuclease/exonuclease/phosphatase</fullName>
    </recommendedName>
</protein>
<dbReference type="EMBL" id="JAHDVG010000463">
    <property type="protein sequence ID" value="KAH1186690.1"/>
    <property type="molecule type" value="Genomic_DNA"/>
</dbReference>
<accession>A0A9D4BAN1</accession>
<dbReference type="AlphaFoldDB" id="A0A9D4BAN1"/>
<organism evidence="2 3">
    <name type="scientific">Mauremys mutica</name>
    <name type="common">yellowpond turtle</name>
    <dbReference type="NCBI Taxonomy" id="74926"/>
    <lineage>
        <taxon>Eukaryota</taxon>
        <taxon>Metazoa</taxon>
        <taxon>Chordata</taxon>
        <taxon>Craniata</taxon>
        <taxon>Vertebrata</taxon>
        <taxon>Euteleostomi</taxon>
        <taxon>Archelosauria</taxon>
        <taxon>Testudinata</taxon>
        <taxon>Testudines</taxon>
        <taxon>Cryptodira</taxon>
        <taxon>Durocryptodira</taxon>
        <taxon>Testudinoidea</taxon>
        <taxon>Geoemydidae</taxon>
        <taxon>Geoemydinae</taxon>
        <taxon>Mauremys</taxon>
    </lineage>
</organism>
<dbReference type="SUPFAM" id="SSF56219">
    <property type="entry name" value="DNase I-like"/>
    <property type="match status" value="1"/>
</dbReference>
<feature type="compositionally biased region" description="Basic and acidic residues" evidence="1">
    <location>
        <begin position="47"/>
        <end position="56"/>
    </location>
</feature>